<dbReference type="RefSeq" id="WP_106601593.1">
    <property type="nucleotide sequence ID" value="NZ_PYGK01000003.1"/>
</dbReference>
<protein>
    <submittedName>
        <fullName evidence="2">Three-Cys-motif partner protein</fullName>
    </submittedName>
</protein>
<gene>
    <name evidence="2" type="ORF">CLV42_103249</name>
</gene>
<dbReference type="EMBL" id="PYGK01000003">
    <property type="protein sequence ID" value="PSL33266.1"/>
    <property type="molecule type" value="Genomic_DNA"/>
</dbReference>
<evidence type="ECO:0000313" key="3">
    <source>
        <dbReference type="Proteomes" id="UP000240978"/>
    </source>
</evidence>
<evidence type="ECO:0000259" key="1">
    <source>
        <dbReference type="Pfam" id="PF22560"/>
    </source>
</evidence>
<keyword evidence="3" id="KW-1185">Reference proteome</keyword>
<dbReference type="OrthoDB" id="275124at2"/>
<sequence>MATSPVEEFFTDQSISSKIKSEIVFKYFKSWANIIGSTTSGKIGYLDFFSGPGKYIDGNDSTPLLILKAAIDNPKLCNNLVTVFQDANKDCINELKKNVSTIPNISNLKYKPHIELETVDEGIASRLKEIELIPSLIFIDPFGYNGLSLELLGNAIKDWGCDCIFFFNYNRINAAISNPIFKNNVNLIFGEEIADKLRQDVVGKTPKQRQALIMGQLAQALNSVKGRFKVEFKFYKEDSGKTSHFIVLVTKHQKGYEVMKEIMASLSDTINGVPTFEYKQKKASAISGDLFGGEEDDKIDLLAEALVKTFSGKSLKVIDIYHQHNVNTPYILSNYKNALMKLEAKGAINVNVPAENRRKIKGQLTLGDDKIITFK</sequence>
<organism evidence="2 3">
    <name type="scientific">Chitinophaga ginsengisoli</name>
    <dbReference type="NCBI Taxonomy" id="363837"/>
    <lineage>
        <taxon>Bacteria</taxon>
        <taxon>Pseudomonadati</taxon>
        <taxon>Bacteroidota</taxon>
        <taxon>Chitinophagia</taxon>
        <taxon>Chitinophagales</taxon>
        <taxon>Chitinophagaceae</taxon>
        <taxon>Chitinophaga</taxon>
    </lineage>
</organism>
<dbReference type="NCBIfam" id="TIGR04474">
    <property type="entry name" value="tcm_partner"/>
    <property type="match status" value="1"/>
</dbReference>
<dbReference type="Proteomes" id="UP000240978">
    <property type="component" value="Unassembled WGS sequence"/>
</dbReference>
<proteinExistence type="predicted"/>
<reference evidence="2 3" key="1">
    <citation type="submission" date="2018-03" db="EMBL/GenBank/DDBJ databases">
        <title>Genomic Encyclopedia of Archaeal and Bacterial Type Strains, Phase II (KMG-II): from individual species to whole genera.</title>
        <authorList>
            <person name="Goeker M."/>
        </authorList>
    </citation>
    <scope>NUCLEOTIDE SEQUENCE [LARGE SCALE GENOMIC DNA]</scope>
    <source>
        <strain evidence="2 3">DSM 18107</strain>
    </source>
</reference>
<feature type="domain" description="GMT-like wHTH" evidence="1">
    <location>
        <begin position="289"/>
        <end position="351"/>
    </location>
</feature>
<accession>A0A2P8GH16</accession>
<evidence type="ECO:0000313" key="2">
    <source>
        <dbReference type="EMBL" id="PSL33266.1"/>
    </source>
</evidence>
<dbReference type="InterPro" id="IPR031009">
    <property type="entry name" value="Tcm_partner"/>
</dbReference>
<dbReference type="Pfam" id="PF22560">
    <property type="entry name" value="GMT-wHTH"/>
    <property type="match status" value="1"/>
</dbReference>
<dbReference type="InterPro" id="IPR054339">
    <property type="entry name" value="GMT_wHTH"/>
</dbReference>
<comment type="caution">
    <text evidence="2">The sequence shown here is derived from an EMBL/GenBank/DDBJ whole genome shotgun (WGS) entry which is preliminary data.</text>
</comment>
<name>A0A2P8GH16_9BACT</name>
<dbReference type="AlphaFoldDB" id="A0A2P8GH16"/>